<protein>
    <submittedName>
        <fullName evidence="1">Uncharacterized protein</fullName>
    </submittedName>
</protein>
<reference evidence="1" key="2">
    <citation type="journal article" date="2015" name="Data Brief">
        <title>Shoot transcriptome of the giant reed, Arundo donax.</title>
        <authorList>
            <person name="Barrero R.A."/>
            <person name="Guerrero F.D."/>
            <person name="Moolhuijzen P."/>
            <person name="Goolsby J.A."/>
            <person name="Tidwell J."/>
            <person name="Bellgard S.E."/>
            <person name="Bellgard M.I."/>
        </authorList>
    </citation>
    <scope>NUCLEOTIDE SEQUENCE</scope>
    <source>
        <tissue evidence="1">Shoot tissue taken approximately 20 cm above the soil surface</tissue>
    </source>
</reference>
<dbReference type="EMBL" id="GBRH01251545">
    <property type="protein sequence ID" value="JAD46350.1"/>
    <property type="molecule type" value="Transcribed_RNA"/>
</dbReference>
<evidence type="ECO:0000313" key="1">
    <source>
        <dbReference type="EMBL" id="JAD46350.1"/>
    </source>
</evidence>
<organism evidence="1">
    <name type="scientific">Arundo donax</name>
    <name type="common">Giant reed</name>
    <name type="synonym">Donax arundinaceus</name>
    <dbReference type="NCBI Taxonomy" id="35708"/>
    <lineage>
        <taxon>Eukaryota</taxon>
        <taxon>Viridiplantae</taxon>
        <taxon>Streptophyta</taxon>
        <taxon>Embryophyta</taxon>
        <taxon>Tracheophyta</taxon>
        <taxon>Spermatophyta</taxon>
        <taxon>Magnoliopsida</taxon>
        <taxon>Liliopsida</taxon>
        <taxon>Poales</taxon>
        <taxon>Poaceae</taxon>
        <taxon>PACMAD clade</taxon>
        <taxon>Arundinoideae</taxon>
        <taxon>Arundineae</taxon>
        <taxon>Arundo</taxon>
    </lineage>
</organism>
<sequence length="70" mass="8015">MELTIAARRSPQFHPPHPGSLLCGPPSMDRAHWLACLHLLWTQTHQLSQPSHDTCPRLQRNFPCLPLLTR</sequence>
<reference evidence="1" key="1">
    <citation type="submission" date="2014-09" db="EMBL/GenBank/DDBJ databases">
        <authorList>
            <person name="Magalhaes I.L.F."/>
            <person name="Oliveira U."/>
            <person name="Santos F.R."/>
            <person name="Vidigal T.H.D.A."/>
            <person name="Brescovit A.D."/>
            <person name="Santos A.J."/>
        </authorList>
    </citation>
    <scope>NUCLEOTIDE SEQUENCE</scope>
    <source>
        <tissue evidence="1">Shoot tissue taken approximately 20 cm above the soil surface</tissue>
    </source>
</reference>
<dbReference type="AlphaFoldDB" id="A0A0A9ABI4"/>
<name>A0A0A9ABI4_ARUDO</name>
<accession>A0A0A9ABI4</accession>
<proteinExistence type="predicted"/>